<keyword evidence="3" id="KW-0234">DNA repair</keyword>
<comment type="similarity">
    <text evidence="3">Belongs to the RecD family.</text>
</comment>
<dbReference type="SUPFAM" id="SSF52540">
    <property type="entry name" value="P-loop containing nucleoside triphosphate hydrolases"/>
    <property type="match status" value="1"/>
</dbReference>
<dbReference type="InterPro" id="IPR027785">
    <property type="entry name" value="UvrD-like_helicase_C"/>
</dbReference>
<dbReference type="Proteomes" id="UP000185895">
    <property type="component" value="Unassembled WGS sequence"/>
</dbReference>
<dbReference type="NCBIfam" id="TIGR01447">
    <property type="entry name" value="recD"/>
    <property type="match status" value="1"/>
</dbReference>
<comment type="function">
    <text evidence="3">A helicase/nuclease that prepares dsDNA breaks (DSB) for recombinational DNA repair. Binds to DSBs and unwinds DNA via a highly rapid and processive ATP-dependent bidirectional helicase activity. Unwinds dsDNA until it encounters a Chi (crossover hotspot instigator) sequence from the 3' direction. Cuts ssDNA a few nucleotides 3' to the Chi site. The properties and activities of the enzyme are changed at Chi. The Chi-altered holoenzyme produces a long 3'-ssDNA overhang and facilitates RecA-binding to the ssDNA for homologous DNA recombination and repair. Holoenzyme degrades any linearized DNA that is unable to undergo homologous recombination. In the holoenzyme this subunit has ssDNA-dependent ATPase and 5'-3' helicase activity. When added to pre-assembled RecBC greatly stimulates nuclease activity and augments holoenzyme processivity. Negatively regulates the RecA-loading ability of RecBCD.</text>
</comment>
<dbReference type="HAMAP" id="MF_01487">
    <property type="entry name" value="RecD"/>
    <property type="match status" value="1"/>
</dbReference>
<sequence length="584" mass="66596">MNNMLKSHEGLEWFDFWADFLSQSPFYTGPYKEELINLIKTLGQSLLEGDSCIELSAPVLNLNEIIASVDTQQAVDKPLVWDAPYLYLQRYWQLERQLAQRIAILIQHRMQPIAVQPYLALFNDPYQQQALTIGVNSSFAMITGGPGTGKTYILTRIVAVLKHFQPELRIAMAAPTGKAAQRMQEALQLAFNDPALQQANLYHTDLAQQQTQTLHRLLGMGYRQIPKYNQEHPLPYDVIVVDEASMLDLTLAHALLNALHSSTRLILLGDANQLSSVDVGYVLADLQQVEVLQNYRVQLQTSRRFSDQAQIGRFARFIYQVDQPPYLEQWLQQVKPEIIKYHDLCDVILQENNTQQHLPIDWVGYYPIDENSAPSEDALIYQKLAQGYDSYIQAVKKYRLGTMNNDELAQAFDGYRILVAMRTGHLGLERMNQLMTHYIRQQLQIVEPGEWFEGRAVMMIYNDDQLGLSNGDIGICLKDHLHSEQYVVYFPSLKRVIAAARLPQSMQTAFALTIHKSQGSEFRHVAVVLDKLAQQLLSKELLYTAVTRAKKMVSIYAHAQALELSLQRKTSRCSGLARQLARCL</sequence>
<keyword evidence="3" id="KW-0540">Nuclease</keyword>
<dbReference type="STRING" id="1262585.BJI46_04650"/>
<feature type="binding site" evidence="3">
    <location>
        <begin position="144"/>
        <end position="151"/>
    </location>
    <ligand>
        <name>ATP</name>
        <dbReference type="ChEBI" id="CHEBI:30616"/>
    </ligand>
</feature>
<keyword evidence="3" id="KW-0227">DNA damage</keyword>
<dbReference type="PANTHER" id="PTHR43788:SF6">
    <property type="entry name" value="DNA HELICASE B"/>
    <property type="match status" value="1"/>
</dbReference>
<gene>
    <name evidence="3" type="primary">recD</name>
    <name evidence="5" type="ORF">BJI46_04650</name>
</gene>
<dbReference type="InterPro" id="IPR027417">
    <property type="entry name" value="P-loop_NTPase"/>
</dbReference>
<organism evidence="5 6">
    <name type="scientific">Acinetobacter qingfengensis</name>
    <dbReference type="NCBI Taxonomy" id="1262585"/>
    <lineage>
        <taxon>Bacteria</taxon>
        <taxon>Pseudomonadati</taxon>
        <taxon>Pseudomonadota</taxon>
        <taxon>Gammaproteobacteria</taxon>
        <taxon>Moraxellales</taxon>
        <taxon>Moraxellaceae</taxon>
        <taxon>Acinetobacter</taxon>
    </lineage>
</organism>
<dbReference type="GO" id="GO:0005524">
    <property type="term" value="F:ATP binding"/>
    <property type="evidence" value="ECO:0007669"/>
    <property type="project" value="UniProtKB-UniRule"/>
</dbReference>
<comment type="miscellaneous">
    <text evidence="3">In the RecBCD complex, RecB has a slow 3'-5' helicase, an exonuclease activity and loads RecA onto ssDNA, RecD has a fast 5'-3' helicase activity, while RecC stimulates the ATPase and processivity of the RecB helicase and contributes to recognition of the Chi site.</text>
</comment>
<dbReference type="CDD" id="cd17933">
    <property type="entry name" value="DEXSc_RecD-like"/>
    <property type="match status" value="1"/>
</dbReference>
<feature type="domain" description="UvrD-like helicase C-terminal" evidence="4">
    <location>
        <begin position="509"/>
        <end position="555"/>
    </location>
</feature>
<dbReference type="Gene3D" id="3.40.50.300">
    <property type="entry name" value="P-loop containing nucleotide triphosphate hydrolases"/>
    <property type="match status" value="3"/>
</dbReference>
<keyword evidence="3" id="KW-0347">Helicase</keyword>
<evidence type="ECO:0000313" key="5">
    <source>
        <dbReference type="EMBL" id="OEY93736.1"/>
    </source>
</evidence>
<comment type="subunit">
    <text evidence="3">Heterotrimer of RecB, RecC and RecD. All subunits contribute to DNA-binding.</text>
</comment>
<keyword evidence="2 3" id="KW-0067">ATP-binding</keyword>
<reference evidence="5 6" key="1">
    <citation type="submission" date="2016-09" db="EMBL/GenBank/DDBJ databases">
        <authorList>
            <person name="Capua I."/>
            <person name="De Benedictis P."/>
            <person name="Joannis T."/>
            <person name="Lombin L.H."/>
            <person name="Cattoli G."/>
        </authorList>
    </citation>
    <scope>NUCLEOTIDE SEQUENCE [LARGE SCALE GENOMIC DNA]</scope>
    <source>
        <strain evidence="5 6">ANC 4671</strain>
    </source>
</reference>
<evidence type="ECO:0000256" key="1">
    <source>
        <dbReference type="ARBA" id="ARBA00022741"/>
    </source>
</evidence>
<dbReference type="GO" id="GO:0009338">
    <property type="term" value="C:exodeoxyribonuclease V complex"/>
    <property type="evidence" value="ECO:0007669"/>
    <property type="project" value="InterPro"/>
</dbReference>
<dbReference type="GO" id="GO:0003677">
    <property type="term" value="F:DNA binding"/>
    <property type="evidence" value="ECO:0007669"/>
    <property type="project" value="UniProtKB-UniRule"/>
</dbReference>
<evidence type="ECO:0000259" key="4">
    <source>
        <dbReference type="Pfam" id="PF13538"/>
    </source>
</evidence>
<protein>
    <recommendedName>
        <fullName evidence="3">RecBCD enzyme subunit RecD</fullName>
        <ecNumber evidence="3">5.6.2.3</ecNumber>
    </recommendedName>
    <alternativeName>
        <fullName evidence="3">DNA 5'-3' helicase subunit RecD</fullName>
    </alternativeName>
    <alternativeName>
        <fullName evidence="3">Exonuclease V subunit RecD</fullName>
        <shortName evidence="3">ExoV subunit RecD</shortName>
    </alternativeName>
    <alternativeName>
        <fullName evidence="3">Helicase/nuclease RecBCD subunit RecD</fullName>
    </alternativeName>
</protein>
<dbReference type="AlphaFoldDB" id="A0A1E7R362"/>
<keyword evidence="1 3" id="KW-0547">Nucleotide-binding</keyword>
<dbReference type="GO" id="GO:0000724">
    <property type="term" value="P:double-strand break repair via homologous recombination"/>
    <property type="evidence" value="ECO:0007669"/>
    <property type="project" value="UniProtKB-UniRule"/>
</dbReference>
<dbReference type="InterPro" id="IPR050534">
    <property type="entry name" value="Coronavir_polyprotein_1ab"/>
</dbReference>
<keyword evidence="6" id="KW-1185">Reference proteome</keyword>
<dbReference type="EMBL" id="MKKK01000045">
    <property type="protein sequence ID" value="OEY93736.1"/>
    <property type="molecule type" value="Genomic_DNA"/>
</dbReference>
<comment type="catalytic activity">
    <reaction evidence="3">
        <text>ATP + H2O = ADP + phosphate + H(+)</text>
        <dbReference type="Rhea" id="RHEA:13065"/>
        <dbReference type="ChEBI" id="CHEBI:15377"/>
        <dbReference type="ChEBI" id="CHEBI:15378"/>
        <dbReference type="ChEBI" id="CHEBI:30616"/>
        <dbReference type="ChEBI" id="CHEBI:43474"/>
        <dbReference type="ChEBI" id="CHEBI:456216"/>
        <dbReference type="EC" id="5.6.2.3"/>
    </reaction>
</comment>
<keyword evidence="3" id="KW-0238">DNA-binding</keyword>
<evidence type="ECO:0000313" key="6">
    <source>
        <dbReference type="Proteomes" id="UP000185895"/>
    </source>
</evidence>
<name>A0A1E7R362_9GAMM</name>
<dbReference type="GO" id="GO:0017116">
    <property type="term" value="F:single-stranded DNA helicase activity"/>
    <property type="evidence" value="ECO:0007669"/>
    <property type="project" value="TreeGrafter"/>
</dbReference>
<keyword evidence="3" id="KW-0269">Exonuclease</keyword>
<keyword evidence="3" id="KW-0413">Isomerase</keyword>
<dbReference type="Pfam" id="PF13245">
    <property type="entry name" value="AAA_19"/>
    <property type="match status" value="1"/>
</dbReference>
<dbReference type="InterPro" id="IPR006344">
    <property type="entry name" value="RecD"/>
</dbReference>
<accession>A0A1E7R362</accession>
<keyword evidence="3" id="KW-0378">Hydrolase</keyword>
<dbReference type="PANTHER" id="PTHR43788">
    <property type="entry name" value="DNA2/NAM7 HELICASE FAMILY MEMBER"/>
    <property type="match status" value="1"/>
</dbReference>
<dbReference type="GO" id="GO:0043139">
    <property type="term" value="F:5'-3' DNA helicase activity"/>
    <property type="evidence" value="ECO:0007669"/>
    <property type="project" value="UniProtKB-UniRule"/>
</dbReference>
<proteinExistence type="inferred from homology"/>
<dbReference type="GO" id="GO:0016887">
    <property type="term" value="F:ATP hydrolysis activity"/>
    <property type="evidence" value="ECO:0007669"/>
    <property type="project" value="RHEA"/>
</dbReference>
<dbReference type="CDD" id="cd18809">
    <property type="entry name" value="SF1_C_RecD"/>
    <property type="match status" value="1"/>
</dbReference>
<evidence type="ECO:0000256" key="3">
    <source>
        <dbReference type="HAMAP-Rule" id="MF_01487"/>
    </source>
</evidence>
<dbReference type="EC" id="5.6.2.3" evidence="3"/>
<dbReference type="Pfam" id="PF13538">
    <property type="entry name" value="UvrD_C_2"/>
    <property type="match status" value="1"/>
</dbReference>
<evidence type="ECO:0000256" key="2">
    <source>
        <dbReference type="ARBA" id="ARBA00022840"/>
    </source>
</evidence>
<dbReference type="GO" id="GO:0008854">
    <property type="term" value="F:exodeoxyribonuclease V activity"/>
    <property type="evidence" value="ECO:0007669"/>
    <property type="project" value="InterPro"/>
</dbReference>
<comment type="caution">
    <text evidence="5">The sequence shown here is derived from an EMBL/GenBank/DDBJ whole genome shotgun (WGS) entry which is preliminary data.</text>
</comment>